<dbReference type="GO" id="GO:0030154">
    <property type="term" value="P:cell differentiation"/>
    <property type="evidence" value="ECO:0007669"/>
    <property type="project" value="TreeGrafter"/>
</dbReference>
<feature type="domain" description="GATA-type" evidence="11">
    <location>
        <begin position="168"/>
        <end position="204"/>
    </location>
</feature>
<dbReference type="AlphaFoldDB" id="A0A9E7JI44"/>
<keyword evidence="3" id="KW-0328">Glycosyltransferase</keyword>
<gene>
    <name evidence="12" type="ORF">MUK42_02915</name>
</gene>
<evidence type="ECO:0000256" key="5">
    <source>
        <dbReference type="ARBA" id="ARBA00022723"/>
    </source>
</evidence>
<dbReference type="InterPro" id="IPR013088">
    <property type="entry name" value="Znf_NHR/GATA"/>
</dbReference>
<comment type="similarity">
    <text evidence="2">Belongs to the UDP-glycosyltransferase family.</text>
</comment>
<dbReference type="GO" id="GO:0043565">
    <property type="term" value="F:sequence-specific DNA binding"/>
    <property type="evidence" value="ECO:0007669"/>
    <property type="project" value="InterPro"/>
</dbReference>
<evidence type="ECO:0000256" key="8">
    <source>
        <dbReference type="ARBA" id="ARBA00023159"/>
    </source>
</evidence>
<evidence type="ECO:0000256" key="6">
    <source>
        <dbReference type="ARBA" id="ARBA00022771"/>
    </source>
</evidence>
<evidence type="ECO:0000313" key="13">
    <source>
        <dbReference type="Proteomes" id="UP001055439"/>
    </source>
</evidence>
<evidence type="ECO:0000256" key="3">
    <source>
        <dbReference type="ARBA" id="ARBA00022676"/>
    </source>
</evidence>
<dbReference type="SUPFAM" id="SSF57716">
    <property type="entry name" value="Glucocorticoid receptor-like (DNA-binding domain)"/>
    <property type="match status" value="1"/>
</dbReference>
<dbReference type="Gene3D" id="3.40.50.2000">
    <property type="entry name" value="Glycogen Phosphorylase B"/>
    <property type="match status" value="1"/>
</dbReference>
<accession>A0A9E7JI44</accession>
<keyword evidence="7" id="KW-0862">Zinc</keyword>
<feature type="compositionally biased region" description="Basic residues" evidence="10">
    <location>
        <begin position="138"/>
        <end position="149"/>
    </location>
</feature>
<dbReference type="EMBL" id="CP097503">
    <property type="protein sequence ID" value="URD81737.1"/>
    <property type="molecule type" value="Genomic_DNA"/>
</dbReference>
<evidence type="ECO:0000256" key="4">
    <source>
        <dbReference type="ARBA" id="ARBA00022679"/>
    </source>
</evidence>
<keyword evidence="4 12" id="KW-0808">Transferase</keyword>
<keyword evidence="5" id="KW-0479">Metal-binding</keyword>
<feature type="region of interest" description="Disordered" evidence="10">
    <location>
        <begin position="134"/>
        <end position="167"/>
    </location>
</feature>
<keyword evidence="6 9" id="KW-0863">Zinc-finger</keyword>
<dbReference type="GO" id="GO:0016757">
    <property type="term" value="F:glycosyltransferase activity"/>
    <property type="evidence" value="ECO:0007669"/>
    <property type="project" value="UniProtKB-KW"/>
</dbReference>
<sequence length="615" mass="67329">MVETLEMAPATAGAGEACFADELLLLELTSGPCHPSVAELKHQAQILQEFFEPCVEGLPGLPTEGKGGGDEEEEELEWLANKDAFPALETSFERPSRPRAGSGGSEGWDGAAVGAVAERKSPVSVLSAATSFSAPVRPRSKGRRPRRRVLTGLSPEPPTVTVAGKSTAVERRRCRHCEAEETPQWRAGPEGPKTLCNACGVRYKSGRLVPEYRPASSPTFSPANHSNFHRQILEMRRQRSPRQRRSAGAPPPRPLVNSPCSHNEVNSKSLPTVLTLNSSRALPAAIVGGEGENDSHTWPSHLAGGGNLFLLCDTTTVQSHGDCLYNHPPPPQQSAARRLRFVSSMARVKDQHVVLFPFMTPSHINPFLGLAHRLVRHHPALTVTLVNTPFHIQYIRGSSFASRFLSSIRLRSLPFDPAAHGLHPDAENFAAVPDHQKLTFLVASESLLPAFDQLIVDIAREDGRPPLCIVADFLLAWTVDVAHRYRVFHSVFMLGGAYGMAAYGSMWTRQPHLKTRSDEFALPESPDGTIRLSQLSSHMLLGDGTDLISVFHQRLMSRWKETNAMLVNTVEETEATGLRMLRNLFPVPIWTIGPLLISSDSVASASQNRCIMECV</sequence>
<dbReference type="Pfam" id="PF00320">
    <property type="entry name" value="GATA"/>
    <property type="match status" value="1"/>
</dbReference>
<keyword evidence="13" id="KW-1185">Reference proteome</keyword>
<reference evidence="12" key="1">
    <citation type="submission" date="2022-05" db="EMBL/GenBank/DDBJ databases">
        <title>The Musa troglodytarum L. genome provides insights into the mechanism of non-climacteric behaviour and enrichment of carotenoids.</title>
        <authorList>
            <person name="Wang J."/>
        </authorList>
    </citation>
    <scope>NUCLEOTIDE SEQUENCE</scope>
    <source>
        <tissue evidence="12">Leaf</tissue>
    </source>
</reference>
<dbReference type="InterPro" id="IPR051140">
    <property type="entry name" value="GATA_TF"/>
</dbReference>
<evidence type="ECO:0000259" key="11">
    <source>
        <dbReference type="PROSITE" id="PS50114"/>
    </source>
</evidence>
<proteinExistence type="inferred from homology"/>
<dbReference type="PROSITE" id="PS00344">
    <property type="entry name" value="GATA_ZN_FINGER_1"/>
    <property type="match status" value="1"/>
</dbReference>
<protein>
    <submittedName>
        <fullName evidence="12">UDP-glucoronosyl and UDP-glucosyl transferase</fullName>
    </submittedName>
</protein>
<evidence type="ECO:0000256" key="10">
    <source>
        <dbReference type="SAM" id="MobiDB-lite"/>
    </source>
</evidence>
<dbReference type="GO" id="GO:0005634">
    <property type="term" value="C:nucleus"/>
    <property type="evidence" value="ECO:0007669"/>
    <property type="project" value="TreeGrafter"/>
</dbReference>
<evidence type="ECO:0000256" key="2">
    <source>
        <dbReference type="ARBA" id="ARBA00009995"/>
    </source>
</evidence>
<evidence type="ECO:0000256" key="9">
    <source>
        <dbReference type="PROSITE-ProRule" id="PRU00094"/>
    </source>
</evidence>
<name>A0A9E7JI44_9LILI</name>
<dbReference type="GO" id="GO:0008270">
    <property type="term" value="F:zinc ion binding"/>
    <property type="evidence" value="ECO:0007669"/>
    <property type="project" value="UniProtKB-KW"/>
</dbReference>
<dbReference type="PANTHER" id="PTHR45658">
    <property type="entry name" value="GATA TRANSCRIPTION FACTOR"/>
    <property type="match status" value="1"/>
</dbReference>
<dbReference type="FunFam" id="3.40.50.2000:FF:000103">
    <property type="entry name" value="Glycosyltransferase"/>
    <property type="match status" value="1"/>
</dbReference>
<evidence type="ECO:0000256" key="1">
    <source>
        <dbReference type="ARBA" id="ARBA00005694"/>
    </source>
</evidence>
<dbReference type="InterPro" id="IPR000679">
    <property type="entry name" value="Znf_GATA"/>
</dbReference>
<dbReference type="GO" id="GO:0006355">
    <property type="term" value="P:regulation of DNA-templated transcription"/>
    <property type="evidence" value="ECO:0007669"/>
    <property type="project" value="InterPro"/>
</dbReference>
<dbReference type="PANTHER" id="PTHR45658:SF42">
    <property type="entry name" value="GATA TRANSCRIPTION FACTOR 1"/>
    <property type="match status" value="1"/>
</dbReference>
<dbReference type="SUPFAM" id="SSF53756">
    <property type="entry name" value="UDP-Glycosyltransferase/glycogen phosphorylase"/>
    <property type="match status" value="1"/>
</dbReference>
<dbReference type="OrthoDB" id="2162994at2759"/>
<dbReference type="CDD" id="cd00202">
    <property type="entry name" value="ZnF_GATA"/>
    <property type="match status" value="1"/>
</dbReference>
<dbReference type="Gene3D" id="3.30.50.10">
    <property type="entry name" value="Erythroid Transcription Factor GATA-1, subunit A"/>
    <property type="match status" value="1"/>
</dbReference>
<keyword evidence="8" id="KW-0010">Activator</keyword>
<comment type="similarity">
    <text evidence="1">Belongs to the type IV zinc-finger family. Class A subfamily.</text>
</comment>
<dbReference type="Proteomes" id="UP001055439">
    <property type="component" value="Chromosome 10"/>
</dbReference>
<organism evidence="12 13">
    <name type="scientific">Musa troglodytarum</name>
    <name type="common">fe'i banana</name>
    <dbReference type="NCBI Taxonomy" id="320322"/>
    <lineage>
        <taxon>Eukaryota</taxon>
        <taxon>Viridiplantae</taxon>
        <taxon>Streptophyta</taxon>
        <taxon>Embryophyta</taxon>
        <taxon>Tracheophyta</taxon>
        <taxon>Spermatophyta</taxon>
        <taxon>Magnoliopsida</taxon>
        <taxon>Liliopsida</taxon>
        <taxon>Zingiberales</taxon>
        <taxon>Musaceae</taxon>
        <taxon>Musa</taxon>
    </lineage>
</organism>
<dbReference type="FunFam" id="3.30.50.10:FF:000018">
    <property type="entry name" value="GATA transcription factor"/>
    <property type="match status" value="1"/>
</dbReference>
<dbReference type="SMART" id="SM00401">
    <property type="entry name" value="ZnF_GATA"/>
    <property type="match status" value="1"/>
</dbReference>
<dbReference type="PROSITE" id="PS50114">
    <property type="entry name" value="GATA_ZN_FINGER_2"/>
    <property type="match status" value="1"/>
</dbReference>
<feature type="region of interest" description="Disordered" evidence="10">
    <location>
        <begin position="236"/>
        <end position="263"/>
    </location>
</feature>
<evidence type="ECO:0000256" key="7">
    <source>
        <dbReference type="ARBA" id="ARBA00022833"/>
    </source>
</evidence>
<evidence type="ECO:0000313" key="12">
    <source>
        <dbReference type="EMBL" id="URD81737.1"/>
    </source>
</evidence>